<name>A0A2P2J1V6_RHIMU</name>
<dbReference type="EMBL" id="GGEC01006957">
    <property type="protein sequence ID" value="MBW87440.1"/>
    <property type="molecule type" value="Transcribed_RNA"/>
</dbReference>
<sequence>MKSLNSVKQQQYNYISTIHFHVMHQTI</sequence>
<dbReference type="AlphaFoldDB" id="A0A2P2J1V6"/>
<proteinExistence type="predicted"/>
<protein>
    <submittedName>
        <fullName evidence="1">Uncharacterized protein</fullName>
    </submittedName>
</protein>
<organism evidence="1">
    <name type="scientific">Rhizophora mucronata</name>
    <name type="common">Asiatic mangrove</name>
    <dbReference type="NCBI Taxonomy" id="61149"/>
    <lineage>
        <taxon>Eukaryota</taxon>
        <taxon>Viridiplantae</taxon>
        <taxon>Streptophyta</taxon>
        <taxon>Embryophyta</taxon>
        <taxon>Tracheophyta</taxon>
        <taxon>Spermatophyta</taxon>
        <taxon>Magnoliopsida</taxon>
        <taxon>eudicotyledons</taxon>
        <taxon>Gunneridae</taxon>
        <taxon>Pentapetalae</taxon>
        <taxon>rosids</taxon>
        <taxon>fabids</taxon>
        <taxon>Malpighiales</taxon>
        <taxon>Rhizophoraceae</taxon>
        <taxon>Rhizophora</taxon>
    </lineage>
</organism>
<accession>A0A2P2J1V6</accession>
<reference evidence="1" key="1">
    <citation type="submission" date="2018-02" db="EMBL/GenBank/DDBJ databases">
        <title>Rhizophora mucronata_Transcriptome.</title>
        <authorList>
            <person name="Meera S.P."/>
            <person name="Sreeshan A."/>
            <person name="Augustine A."/>
        </authorList>
    </citation>
    <scope>NUCLEOTIDE SEQUENCE</scope>
    <source>
        <tissue evidence="1">Leaf</tissue>
    </source>
</reference>
<evidence type="ECO:0000313" key="1">
    <source>
        <dbReference type="EMBL" id="MBW87440.1"/>
    </source>
</evidence>